<organism evidence="1 2">
    <name type="scientific">Pseudomonas fluorescens</name>
    <dbReference type="NCBI Taxonomy" id="294"/>
    <lineage>
        <taxon>Bacteria</taxon>
        <taxon>Pseudomonadati</taxon>
        <taxon>Pseudomonadota</taxon>
        <taxon>Gammaproteobacteria</taxon>
        <taxon>Pseudomonadales</taxon>
        <taxon>Pseudomonadaceae</taxon>
        <taxon>Pseudomonas</taxon>
    </lineage>
</organism>
<gene>
    <name evidence="1" type="ORF">PS918_03105</name>
</gene>
<dbReference type="RefSeq" id="WP_150771144.1">
    <property type="nucleotide sequence ID" value="NZ_CABVIY010000004.1"/>
</dbReference>
<reference evidence="1 2" key="1">
    <citation type="submission" date="2019-09" db="EMBL/GenBank/DDBJ databases">
        <authorList>
            <person name="Chandra G."/>
            <person name="Truman W A."/>
        </authorList>
    </citation>
    <scope>NUCLEOTIDE SEQUENCE [LARGE SCALE GENOMIC DNA]</scope>
    <source>
        <strain evidence="1">PS918</strain>
    </source>
</reference>
<evidence type="ECO:0000313" key="1">
    <source>
        <dbReference type="EMBL" id="VVP89636.1"/>
    </source>
</evidence>
<dbReference type="EMBL" id="CABVIY010000004">
    <property type="protein sequence ID" value="VVP89636.1"/>
    <property type="molecule type" value="Genomic_DNA"/>
</dbReference>
<proteinExistence type="predicted"/>
<dbReference type="Proteomes" id="UP000326611">
    <property type="component" value="Unassembled WGS sequence"/>
</dbReference>
<dbReference type="OrthoDB" id="6902032at2"/>
<accession>A0A5E7STA5</accession>
<sequence length="85" mass="9452">MPAITEVGQYQQDEKDALERWADEVGIPMDQLEVRILLMADRVVGVERRSAARLAADNAILRSRLAAQCAQEAQAENVVSIFPSR</sequence>
<name>A0A5E7STA5_PSEFL</name>
<evidence type="ECO:0000313" key="2">
    <source>
        <dbReference type="Proteomes" id="UP000326611"/>
    </source>
</evidence>
<protein>
    <submittedName>
        <fullName evidence="1">Uncharacterized protein</fullName>
    </submittedName>
</protein>
<dbReference type="AlphaFoldDB" id="A0A5E7STA5"/>